<keyword evidence="2" id="KW-1185">Reference proteome</keyword>
<accession>A0ACB9QEQ2</accession>
<dbReference type="EMBL" id="CM042885">
    <property type="protein sequence ID" value="KAI4363892.1"/>
    <property type="molecule type" value="Genomic_DNA"/>
</dbReference>
<comment type="caution">
    <text evidence="1">The sequence shown here is derived from an EMBL/GenBank/DDBJ whole genome shotgun (WGS) entry which is preliminary data.</text>
</comment>
<dbReference type="Proteomes" id="UP001057402">
    <property type="component" value="Chromosome 6"/>
</dbReference>
<reference evidence="2" key="1">
    <citation type="journal article" date="2023" name="Front. Plant Sci.">
        <title>Chromosomal-level genome assembly of Melastoma candidum provides insights into trichome evolution.</title>
        <authorList>
            <person name="Zhong Y."/>
            <person name="Wu W."/>
            <person name="Sun C."/>
            <person name="Zou P."/>
            <person name="Liu Y."/>
            <person name="Dai S."/>
            <person name="Zhou R."/>
        </authorList>
    </citation>
    <scope>NUCLEOTIDE SEQUENCE [LARGE SCALE GENOMIC DNA]</scope>
</reference>
<proteinExistence type="predicted"/>
<name>A0ACB9QEQ2_9MYRT</name>
<organism evidence="1 2">
    <name type="scientific">Melastoma candidum</name>
    <dbReference type="NCBI Taxonomy" id="119954"/>
    <lineage>
        <taxon>Eukaryota</taxon>
        <taxon>Viridiplantae</taxon>
        <taxon>Streptophyta</taxon>
        <taxon>Embryophyta</taxon>
        <taxon>Tracheophyta</taxon>
        <taxon>Spermatophyta</taxon>
        <taxon>Magnoliopsida</taxon>
        <taxon>eudicotyledons</taxon>
        <taxon>Gunneridae</taxon>
        <taxon>Pentapetalae</taxon>
        <taxon>rosids</taxon>
        <taxon>malvids</taxon>
        <taxon>Myrtales</taxon>
        <taxon>Melastomataceae</taxon>
        <taxon>Melastomatoideae</taxon>
        <taxon>Melastomateae</taxon>
        <taxon>Melastoma</taxon>
    </lineage>
</organism>
<sequence>MPRNCCPHERLSRNKYSENLVGLIVAVTGRTSPRKTALAREIAKALRCTFLEHDQFRSCIPAGYGSASDDDLAYRIVRKMIETHLDHRNHHIVVDHPLSRRVELDQLLGIAESHDAVVILIDCELGRRSEARPHDREGEATLARYLERSLTMEEERVDDCFYDYDPSKINVPRLVIGATSDAGLEEHVDAVKKLILTSLDEKFTITERDGTMTWDCSRCDLDAVRREFTRFPKTFKHVLHDKEFHLHYPEDWMRKGKTVDYPCGACLGFAENLCYTWVEGLSFHPECVLELPLEVKHKCHWHPLKLTLLPPKDDTDEYYCEVCAERRDADNWIYYCRDCEYEAHVPCVVPNLPGQPNSSSDQEEEVDEANKGEQANSSQEGSSVQEGWASD</sequence>
<protein>
    <submittedName>
        <fullName evidence="1">Uncharacterized protein</fullName>
    </submittedName>
</protein>
<evidence type="ECO:0000313" key="2">
    <source>
        <dbReference type="Proteomes" id="UP001057402"/>
    </source>
</evidence>
<evidence type="ECO:0000313" key="1">
    <source>
        <dbReference type="EMBL" id="KAI4363892.1"/>
    </source>
</evidence>
<gene>
    <name evidence="1" type="ORF">MLD38_020055</name>
</gene>